<feature type="transmembrane region" description="Helical" evidence="7">
    <location>
        <begin position="84"/>
        <end position="101"/>
    </location>
</feature>
<comment type="caution">
    <text evidence="8">The sequence shown here is derived from an EMBL/GenBank/DDBJ whole genome shotgun (WGS) entry which is preliminary data.</text>
</comment>
<proteinExistence type="predicted"/>
<keyword evidence="5 7" id="KW-0472">Membrane</keyword>
<feature type="transmembrane region" description="Helical" evidence="7">
    <location>
        <begin position="12"/>
        <end position="30"/>
    </location>
</feature>
<evidence type="ECO:0000256" key="6">
    <source>
        <dbReference type="SAM" id="MobiDB-lite"/>
    </source>
</evidence>
<feature type="transmembrane region" description="Helical" evidence="7">
    <location>
        <begin position="159"/>
        <end position="183"/>
    </location>
</feature>
<evidence type="ECO:0000256" key="2">
    <source>
        <dbReference type="ARBA" id="ARBA00022475"/>
    </source>
</evidence>
<dbReference type="InterPro" id="IPR022791">
    <property type="entry name" value="L-PG_synthase/AglD"/>
</dbReference>
<keyword evidence="2" id="KW-1003">Cell membrane</keyword>
<evidence type="ECO:0000313" key="8">
    <source>
        <dbReference type="EMBL" id="MPM74895.1"/>
    </source>
</evidence>
<evidence type="ECO:0000256" key="7">
    <source>
        <dbReference type="SAM" id="Phobius"/>
    </source>
</evidence>
<organism evidence="8">
    <name type="scientific">bioreactor metagenome</name>
    <dbReference type="NCBI Taxonomy" id="1076179"/>
    <lineage>
        <taxon>unclassified sequences</taxon>
        <taxon>metagenomes</taxon>
        <taxon>ecological metagenomes</taxon>
    </lineage>
</organism>
<keyword evidence="3 7" id="KW-0812">Transmembrane</keyword>
<dbReference type="GO" id="GO:0005886">
    <property type="term" value="C:plasma membrane"/>
    <property type="evidence" value="ECO:0007669"/>
    <property type="project" value="UniProtKB-SubCell"/>
</dbReference>
<feature type="transmembrane region" description="Helical" evidence="7">
    <location>
        <begin position="269"/>
        <end position="289"/>
    </location>
</feature>
<dbReference type="NCBIfam" id="TIGR00374">
    <property type="entry name" value="flippase-like domain"/>
    <property type="match status" value="1"/>
</dbReference>
<accession>A0A645CDA0</accession>
<sequence length="379" mass="42279">MKRLSKQSRGRLLSVAFIVLTFVFVIVFIFKTGDLKQIADAFRSVNPYWFAAAVGCLAVQVFFEGWSLSLFFKFYKVKLKLGSGIIVGLLGMYYGAITPAATGAQAMQVFSLKKRGVPPGIAGSVLAVKFFCWQLSFMLAGTALWLTHSRLVYDTIGQAGIWLLIFGYLVNFIMVAAVILLSISRNMVRAIIVFFVKLAHKLHYVKDVAKTSSRWDASLNEFHSSVEMITRHPWQFLTIFLMSLIESVALQSVVYFVYRGFGLNQHSYLTILTIQFLLYIVASSTPLPGDSGAQEGGFYFFFEKFFPPNTIFAALILWRSITFYLQIFSGFSAALIDQALSARRMKKQSAKLSDEEEGEAQTPQPPADALDKGPSQGAI</sequence>
<evidence type="ECO:0008006" key="9">
    <source>
        <dbReference type="Google" id="ProtNLM"/>
    </source>
</evidence>
<name>A0A645CDA0_9ZZZZ</name>
<feature type="transmembrane region" description="Helical" evidence="7">
    <location>
        <begin position="50"/>
        <end position="72"/>
    </location>
</feature>
<evidence type="ECO:0000256" key="4">
    <source>
        <dbReference type="ARBA" id="ARBA00022989"/>
    </source>
</evidence>
<evidence type="ECO:0000256" key="1">
    <source>
        <dbReference type="ARBA" id="ARBA00004651"/>
    </source>
</evidence>
<evidence type="ECO:0000256" key="3">
    <source>
        <dbReference type="ARBA" id="ARBA00022692"/>
    </source>
</evidence>
<feature type="region of interest" description="Disordered" evidence="6">
    <location>
        <begin position="347"/>
        <end position="379"/>
    </location>
</feature>
<evidence type="ECO:0000256" key="5">
    <source>
        <dbReference type="ARBA" id="ARBA00023136"/>
    </source>
</evidence>
<dbReference type="PANTHER" id="PTHR37693:SF1">
    <property type="entry name" value="INTEGRAL MEMBRANE PROTEIN"/>
    <property type="match status" value="1"/>
</dbReference>
<dbReference type="EMBL" id="VSSQ01026264">
    <property type="protein sequence ID" value="MPM74895.1"/>
    <property type="molecule type" value="Genomic_DNA"/>
</dbReference>
<comment type="subcellular location">
    <subcellularLocation>
        <location evidence="1">Cell membrane</location>
        <topology evidence="1">Multi-pass membrane protein</topology>
    </subcellularLocation>
</comment>
<gene>
    <name evidence="8" type="ORF">SDC9_121884</name>
</gene>
<feature type="transmembrane region" description="Helical" evidence="7">
    <location>
        <begin position="234"/>
        <end position="257"/>
    </location>
</feature>
<dbReference type="AlphaFoldDB" id="A0A645CDA0"/>
<keyword evidence="4 7" id="KW-1133">Transmembrane helix</keyword>
<reference evidence="8" key="1">
    <citation type="submission" date="2019-08" db="EMBL/GenBank/DDBJ databases">
        <authorList>
            <person name="Kucharzyk K."/>
            <person name="Murdoch R.W."/>
            <person name="Higgins S."/>
            <person name="Loffler F."/>
        </authorList>
    </citation>
    <scope>NUCLEOTIDE SEQUENCE</scope>
</reference>
<feature type="transmembrane region" description="Helical" evidence="7">
    <location>
        <begin position="121"/>
        <end position="147"/>
    </location>
</feature>
<protein>
    <recommendedName>
        <fullName evidence="9">Lysylphosphatidylglycerol synthase TM region</fullName>
    </recommendedName>
</protein>
<dbReference type="PANTHER" id="PTHR37693">
    <property type="entry name" value="PHOSPHATIDYLGLYCEROL LYSYLTRANSFERASE"/>
    <property type="match status" value="1"/>
</dbReference>
<dbReference type="Pfam" id="PF03706">
    <property type="entry name" value="LPG_synthase_TM"/>
    <property type="match status" value="1"/>
</dbReference>
<feature type="transmembrane region" description="Helical" evidence="7">
    <location>
        <begin position="309"/>
        <end position="336"/>
    </location>
</feature>